<evidence type="ECO:0000259" key="2">
    <source>
        <dbReference type="PROSITE" id="PS51462"/>
    </source>
</evidence>
<keyword evidence="1" id="KW-0378">Hydrolase</keyword>
<dbReference type="SUPFAM" id="SSF55811">
    <property type="entry name" value="Nudix"/>
    <property type="match status" value="1"/>
</dbReference>
<dbReference type="Proteomes" id="UP000653305">
    <property type="component" value="Unassembled WGS sequence"/>
</dbReference>
<dbReference type="GO" id="GO:0016787">
    <property type="term" value="F:hydrolase activity"/>
    <property type="evidence" value="ECO:0007669"/>
    <property type="project" value="UniProtKB-KW"/>
</dbReference>
<dbReference type="GO" id="GO:0005737">
    <property type="term" value="C:cytoplasm"/>
    <property type="evidence" value="ECO:0007669"/>
    <property type="project" value="TreeGrafter"/>
</dbReference>
<name>A0A830D7Z5_9LAMI</name>
<dbReference type="InterPro" id="IPR015797">
    <property type="entry name" value="NUDIX_hydrolase-like_dom_sf"/>
</dbReference>
<accession>A0A830D7Z5</accession>
<dbReference type="EMBL" id="BMAC01001304">
    <property type="protein sequence ID" value="GFQ06773.1"/>
    <property type="molecule type" value="Genomic_DNA"/>
</dbReference>
<comment type="caution">
    <text evidence="3">The sequence shown here is derived from an EMBL/GenBank/DDBJ whole genome shotgun (WGS) entry which is preliminary data.</text>
</comment>
<dbReference type="InterPro" id="IPR020084">
    <property type="entry name" value="NUDIX_hydrolase_CS"/>
</dbReference>
<feature type="domain" description="Nudix hydrolase" evidence="2">
    <location>
        <begin position="130"/>
        <end position="261"/>
    </location>
</feature>
<dbReference type="Gene3D" id="3.90.79.10">
    <property type="entry name" value="Nucleoside Triphosphate Pyrophosphohydrolase"/>
    <property type="match status" value="1"/>
</dbReference>
<organism evidence="3 4">
    <name type="scientific">Phtheirospermum japonicum</name>
    <dbReference type="NCBI Taxonomy" id="374723"/>
    <lineage>
        <taxon>Eukaryota</taxon>
        <taxon>Viridiplantae</taxon>
        <taxon>Streptophyta</taxon>
        <taxon>Embryophyta</taxon>
        <taxon>Tracheophyta</taxon>
        <taxon>Spermatophyta</taxon>
        <taxon>Magnoliopsida</taxon>
        <taxon>eudicotyledons</taxon>
        <taxon>Gunneridae</taxon>
        <taxon>Pentapetalae</taxon>
        <taxon>asterids</taxon>
        <taxon>lamiids</taxon>
        <taxon>Lamiales</taxon>
        <taxon>Orobanchaceae</taxon>
        <taxon>Orobanchaceae incertae sedis</taxon>
        <taxon>Phtheirospermum</taxon>
    </lineage>
</organism>
<dbReference type="Pfam" id="PF00293">
    <property type="entry name" value="NUDIX"/>
    <property type="match status" value="1"/>
</dbReference>
<dbReference type="GO" id="GO:0000290">
    <property type="term" value="P:deadenylation-dependent decapping of nuclear-transcribed mRNA"/>
    <property type="evidence" value="ECO:0007669"/>
    <property type="project" value="TreeGrafter"/>
</dbReference>
<sequence length="261" mass="30158">MPAAEDEVPPVALNYIPEVVLKKRKTNDSWAIERKLQLQERLKRRKPDNSFIKKPRQFIRECLDKTIRSRVQFMKISALSLIDLRALLLRIFFLLKNSSTISAVFNNCDVLKPYVAHIDDIFKDFTSYKVRVPVTGAIILDEIYERCLLVKGWKGTSWSFPRGKKSKDEEDHKCAIREGLEETGSDVSSLLNKDDHIEMIFGQQRVRLILELSNGPGPSEKSVRAGKISTSFIYPIVWVSSFIYPLENARRREGRDFTMVH</sequence>
<dbReference type="PROSITE" id="PS51462">
    <property type="entry name" value="NUDIX"/>
    <property type="match status" value="1"/>
</dbReference>
<protein>
    <submittedName>
        <fullName evidence="3">mRNA-decapping enzyme subunit 2</fullName>
    </submittedName>
</protein>
<evidence type="ECO:0000313" key="3">
    <source>
        <dbReference type="EMBL" id="GFQ06773.1"/>
    </source>
</evidence>
<gene>
    <name evidence="3" type="ORF">PHJA_002821300</name>
</gene>
<evidence type="ECO:0000313" key="4">
    <source>
        <dbReference type="Proteomes" id="UP000653305"/>
    </source>
</evidence>
<dbReference type="PANTHER" id="PTHR23114:SF17">
    <property type="entry name" value="M7GPPPN-MRNA HYDROLASE"/>
    <property type="match status" value="1"/>
</dbReference>
<dbReference type="AlphaFoldDB" id="A0A830D7Z5"/>
<dbReference type="InterPro" id="IPR000086">
    <property type="entry name" value="NUDIX_hydrolase_dom"/>
</dbReference>
<dbReference type="PANTHER" id="PTHR23114">
    <property type="entry name" value="M7GPPPN-MRNA HYDROLASE"/>
    <property type="match status" value="1"/>
</dbReference>
<keyword evidence="4" id="KW-1185">Reference proteome</keyword>
<dbReference type="PROSITE" id="PS00893">
    <property type="entry name" value="NUDIX_BOX"/>
    <property type="match status" value="1"/>
</dbReference>
<reference evidence="3" key="1">
    <citation type="submission" date="2020-07" db="EMBL/GenBank/DDBJ databases">
        <title>Ethylene signaling mediates host invasion by parasitic plants.</title>
        <authorList>
            <person name="Yoshida S."/>
        </authorList>
    </citation>
    <scope>NUCLEOTIDE SEQUENCE</scope>
    <source>
        <strain evidence="3">Okayama</strain>
    </source>
</reference>
<proteinExistence type="predicted"/>
<evidence type="ECO:0000256" key="1">
    <source>
        <dbReference type="ARBA" id="ARBA00022801"/>
    </source>
</evidence>
<dbReference type="OrthoDB" id="18996at2759"/>